<accession>V8FR88</accession>
<name>V8FR88_9BURK</name>
<keyword evidence="3" id="KW-1185">Reference proteome</keyword>
<proteinExistence type="inferred from homology"/>
<dbReference type="InterPro" id="IPR036396">
    <property type="entry name" value="Cyt_P450_sf"/>
</dbReference>
<dbReference type="InterPro" id="IPR002397">
    <property type="entry name" value="Cyt_P450_B"/>
</dbReference>
<dbReference type="Gene3D" id="1.10.630.10">
    <property type="entry name" value="Cytochrome P450"/>
    <property type="match status" value="1"/>
</dbReference>
<sequence>MTQDWNPRAAEVQNNQLLAYDKMRHTCPVAYDEQLGYSIFKHADVMGILNNPDIYSNHVSTRHIAVPNGMDGPLHMAFRRINDKYFTPARMAHFEPMCRKVIRDLIQTLPRDEPIEIMGSFAKYYAIRIQNAFMGWPSSLETPLLEWIEKNRRATLKQDREEITKIAIEFDHYIHQLLNERRQAGISPTQDITTELMHDLVDLPEQHIHRVMTEEELISLLRNWTVGELSTISASAGILLKFIAEHQDEQHRLRQHFDEIPAAIEEIMRLEDPLVSNRRRTKCPVHLGGKDIPENARLTINWVSANRDESAFENALTYNPHRDQTNNLVYGAGIHNCPGAPLARLELRLLLEEFLTHTQHIQLLAPHEIENAIYPVAGYAKVQLIIRS</sequence>
<dbReference type="GO" id="GO:0005506">
    <property type="term" value="F:iron ion binding"/>
    <property type="evidence" value="ECO:0007669"/>
    <property type="project" value="InterPro"/>
</dbReference>
<gene>
    <name evidence="2" type="ORF">V757_12345</name>
</gene>
<dbReference type="GO" id="GO:0016705">
    <property type="term" value="F:oxidoreductase activity, acting on paired donors, with incorporation or reduction of molecular oxygen"/>
    <property type="evidence" value="ECO:0007669"/>
    <property type="project" value="InterPro"/>
</dbReference>
<dbReference type="GO" id="GO:0004497">
    <property type="term" value="F:monooxygenase activity"/>
    <property type="evidence" value="ECO:0007669"/>
    <property type="project" value="InterPro"/>
</dbReference>
<evidence type="ECO:0000313" key="3">
    <source>
        <dbReference type="Proteomes" id="UP000018766"/>
    </source>
</evidence>
<evidence type="ECO:0000256" key="1">
    <source>
        <dbReference type="ARBA" id="ARBA00010617"/>
    </source>
</evidence>
<dbReference type="SUPFAM" id="SSF48264">
    <property type="entry name" value="Cytochrome P450"/>
    <property type="match status" value="1"/>
</dbReference>
<dbReference type="CDD" id="cd11079">
    <property type="entry name" value="Cyp_unk"/>
    <property type="match status" value="1"/>
</dbReference>
<reference evidence="2 3" key="1">
    <citation type="submission" date="2013-11" db="EMBL/GenBank/DDBJ databases">
        <title>Genomic analysis of Pelistega sp. HM-7.</title>
        <authorList>
            <person name="Kumbhare S.V."/>
            <person name="Shetty S.A."/>
            <person name="Sharma O."/>
            <person name="Dhotre D.P."/>
        </authorList>
    </citation>
    <scope>NUCLEOTIDE SEQUENCE [LARGE SCALE GENOMIC DNA]</scope>
    <source>
        <strain evidence="2 3">HM-7</strain>
    </source>
</reference>
<dbReference type="AlphaFoldDB" id="V8FR88"/>
<dbReference type="GO" id="GO:0020037">
    <property type="term" value="F:heme binding"/>
    <property type="evidence" value="ECO:0007669"/>
    <property type="project" value="InterPro"/>
</dbReference>
<evidence type="ECO:0000313" key="2">
    <source>
        <dbReference type="EMBL" id="ETD66670.1"/>
    </source>
</evidence>
<comment type="similarity">
    <text evidence="1">Belongs to the cytochrome P450 family.</text>
</comment>
<dbReference type="PANTHER" id="PTHR46696">
    <property type="entry name" value="P450, PUTATIVE (EUROFUNG)-RELATED"/>
    <property type="match status" value="1"/>
</dbReference>
<dbReference type="Pfam" id="PF00067">
    <property type="entry name" value="p450"/>
    <property type="match status" value="1"/>
</dbReference>
<dbReference type="InterPro" id="IPR001128">
    <property type="entry name" value="Cyt_P450"/>
</dbReference>
<organism evidence="2 3">
    <name type="scientific">Pelistega indica</name>
    <dbReference type="NCBI Taxonomy" id="1414851"/>
    <lineage>
        <taxon>Bacteria</taxon>
        <taxon>Pseudomonadati</taxon>
        <taxon>Pseudomonadota</taxon>
        <taxon>Betaproteobacteria</taxon>
        <taxon>Burkholderiales</taxon>
        <taxon>Alcaligenaceae</taxon>
        <taxon>Pelistega</taxon>
    </lineage>
</organism>
<dbReference type="PANTHER" id="PTHR46696:SF6">
    <property type="entry name" value="P450, PUTATIVE (EUROFUNG)-RELATED"/>
    <property type="match status" value="1"/>
</dbReference>
<dbReference type="EMBL" id="AYSV01000137">
    <property type="protein sequence ID" value="ETD66670.1"/>
    <property type="molecule type" value="Genomic_DNA"/>
</dbReference>
<dbReference type="PATRIC" id="fig|1414851.3.peg.2569"/>
<comment type="caution">
    <text evidence="2">The sequence shown here is derived from an EMBL/GenBank/DDBJ whole genome shotgun (WGS) entry which is preliminary data.</text>
</comment>
<protein>
    <submittedName>
        <fullName evidence="2">Cytochrome P450</fullName>
    </submittedName>
</protein>
<dbReference type="PRINTS" id="PR00359">
    <property type="entry name" value="BP450"/>
</dbReference>
<dbReference type="Proteomes" id="UP000018766">
    <property type="component" value="Unassembled WGS sequence"/>
</dbReference>
<dbReference type="RefSeq" id="WP_023953321.1">
    <property type="nucleotide sequence ID" value="NZ_AYSV01000137.1"/>
</dbReference>